<evidence type="ECO:0000256" key="4">
    <source>
        <dbReference type="ARBA" id="ARBA00023212"/>
    </source>
</evidence>
<dbReference type="PANTHER" id="PTHR14871:SF1">
    <property type="entry name" value="DYNEIN REGULATORY COMPLEX PROTEIN 9"/>
    <property type="match status" value="1"/>
</dbReference>
<dbReference type="GO" id="GO:0031514">
    <property type="term" value="C:motile cilium"/>
    <property type="evidence" value="ECO:0007669"/>
    <property type="project" value="TreeGrafter"/>
</dbReference>
<name>D8LQJ0_ECTSI</name>
<evidence type="ECO:0000313" key="8">
    <source>
        <dbReference type="EMBL" id="CBN78754.1"/>
    </source>
</evidence>
<proteinExistence type="predicted"/>
<dbReference type="PROSITE" id="PS50096">
    <property type="entry name" value="IQ"/>
    <property type="match status" value="1"/>
</dbReference>
<keyword evidence="5" id="KW-0966">Cell projection</keyword>
<keyword evidence="9" id="KW-1185">Reference proteome</keyword>
<evidence type="ECO:0000256" key="5">
    <source>
        <dbReference type="ARBA" id="ARBA00023273"/>
    </source>
</evidence>
<feature type="coiled-coil region" evidence="6">
    <location>
        <begin position="69"/>
        <end position="122"/>
    </location>
</feature>
<dbReference type="EMBL" id="FN648818">
    <property type="protein sequence ID" value="CBN78754.1"/>
    <property type="molecule type" value="Genomic_DNA"/>
</dbReference>
<feature type="coiled-coil region" evidence="6">
    <location>
        <begin position="242"/>
        <end position="382"/>
    </location>
</feature>
<dbReference type="PANTHER" id="PTHR14871">
    <property type="entry name" value="DYNEIN REGULATORY COMPLEX PROTEIN 9"/>
    <property type="match status" value="1"/>
</dbReference>
<protein>
    <submittedName>
        <fullName evidence="8">Uncharacterized protein</fullName>
    </submittedName>
</protein>
<dbReference type="eggNOG" id="ENOG502QQR7">
    <property type="taxonomic scope" value="Eukaryota"/>
</dbReference>
<gene>
    <name evidence="8" type="ORF">Esi_0006_0136</name>
</gene>
<reference evidence="8 9" key="1">
    <citation type="journal article" date="2010" name="Nature">
        <title>The Ectocarpus genome and the independent evolution of multicellularity in brown algae.</title>
        <authorList>
            <person name="Cock J.M."/>
            <person name="Sterck L."/>
            <person name="Rouze P."/>
            <person name="Scornet D."/>
            <person name="Allen A.E."/>
            <person name="Amoutzias G."/>
            <person name="Anthouard V."/>
            <person name="Artiguenave F."/>
            <person name="Aury J.M."/>
            <person name="Badger J.H."/>
            <person name="Beszteri B."/>
            <person name="Billiau K."/>
            <person name="Bonnet E."/>
            <person name="Bothwell J.H."/>
            <person name="Bowler C."/>
            <person name="Boyen C."/>
            <person name="Brownlee C."/>
            <person name="Carrano C.J."/>
            <person name="Charrier B."/>
            <person name="Cho G.Y."/>
            <person name="Coelho S.M."/>
            <person name="Collen J."/>
            <person name="Corre E."/>
            <person name="Da Silva C."/>
            <person name="Delage L."/>
            <person name="Delaroque N."/>
            <person name="Dittami S.M."/>
            <person name="Doulbeau S."/>
            <person name="Elias M."/>
            <person name="Farnham G."/>
            <person name="Gachon C.M."/>
            <person name="Gschloessl B."/>
            <person name="Heesch S."/>
            <person name="Jabbari K."/>
            <person name="Jubin C."/>
            <person name="Kawai H."/>
            <person name="Kimura K."/>
            <person name="Kloareg B."/>
            <person name="Kupper F.C."/>
            <person name="Lang D."/>
            <person name="Le Bail A."/>
            <person name="Leblanc C."/>
            <person name="Lerouge P."/>
            <person name="Lohr M."/>
            <person name="Lopez P.J."/>
            <person name="Martens C."/>
            <person name="Maumus F."/>
            <person name="Michel G."/>
            <person name="Miranda-Saavedra D."/>
            <person name="Morales J."/>
            <person name="Moreau H."/>
            <person name="Motomura T."/>
            <person name="Nagasato C."/>
            <person name="Napoli C.A."/>
            <person name="Nelson D.R."/>
            <person name="Nyvall-Collen P."/>
            <person name="Peters A.F."/>
            <person name="Pommier C."/>
            <person name="Potin P."/>
            <person name="Poulain J."/>
            <person name="Quesneville H."/>
            <person name="Read B."/>
            <person name="Rensing S.A."/>
            <person name="Ritter A."/>
            <person name="Rousvoal S."/>
            <person name="Samanta M."/>
            <person name="Samson G."/>
            <person name="Schroeder D.C."/>
            <person name="Segurens B."/>
            <person name="Strittmatter M."/>
            <person name="Tonon T."/>
            <person name="Tregear J.W."/>
            <person name="Valentin K."/>
            <person name="von Dassow P."/>
            <person name="Yamagishi T."/>
            <person name="Van de Peer Y."/>
            <person name="Wincker P."/>
        </authorList>
    </citation>
    <scope>NUCLEOTIDE SEQUENCE [LARGE SCALE GENOMIC DNA]</scope>
    <source>
        <strain evidence="9">Ec32 / CCAP1310/4</strain>
    </source>
</reference>
<dbReference type="OMA" id="ESKMHFY"/>
<organism evidence="8 9">
    <name type="scientific">Ectocarpus siliculosus</name>
    <name type="common">Brown alga</name>
    <name type="synonym">Conferva siliculosa</name>
    <dbReference type="NCBI Taxonomy" id="2880"/>
    <lineage>
        <taxon>Eukaryota</taxon>
        <taxon>Sar</taxon>
        <taxon>Stramenopiles</taxon>
        <taxon>Ochrophyta</taxon>
        <taxon>PX clade</taxon>
        <taxon>Phaeophyceae</taxon>
        <taxon>Ectocarpales</taxon>
        <taxon>Ectocarpaceae</taxon>
        <taxon>Ectocarpus</taxon>
    </lineage>
</organism>
<accession>D8LQJ0</accession>
<evidence type="ECO:0000256" key="1">
    <source>
        <dbReference type="ARBA" id="ARBA00004245"/>
    </source>
</evidence>
<dbReference type="InterPro" id="IPR042618">
    <property type="entry name" value="IQCG"/>
</dbReference>
<sequence length="412" mass="47391">MGKEDTRESVLLGSRMATRDDALALGPEQSHRIIAVLEEAAEKLGFLGSIMPDVLQHRDELSKFVGDEISRIIQEQRQLEARYEKLIAQRSTLKGLANKSRYKEIQAEIQEVSLALRESTKNLCRNLKDNPNISGNLLKIQRERTELIDLLTDSCRQIGETRSFQALVSVVEDSRLAQSQQSELVRREKEATQTVKKLEADLFAERADHSRQVTENKTTMVDLKQTLLKVKSKTSVDVKYSRKEHSARVSSLLRVYEQYERQLEGKVKEMERLKEVEAAVNVQTMEFLEKKRNQLQDEVDAWEERYVEEVGELERICDDLTNERNEMLIKLEGLKRRKQIETEEKQAREDAKALAVLEEQARTELERRQNQAATQIQRVMKEYVLRQIANKSKKGKKGKGGAKGKGGKKGKK</sequence>
<dbReference type="FunCoup" id="D8LQJ0">
    <property type="interactions" value="1"/>
</dbReference>
<evidence type="ECO:0000256" key="7">
    <source>
        <dbReference type="SAM" id="MobiDB-lite"/>
    </source>
</evidence>
<dbReference type="OrthoDB" id="10254713at2759"/>
<keyword evidence="4" id="KW-0206">Cytoskeleton</keyword>
<dbReference type="AlphaFoldDB" id="D8LQJ0"/>
<dbReference type="InParanoid" id="D8LQJ0"/>
<dbReference type="GO" id="GO:0005856">
    <property type="term" value="C:cytoskeleton"/>
    <property type="evidence" value="ECO:0007669"/>
    <property type="project" value="UniProtKB-SubCell"/>
</dbReference>
<evidence type="ECO:0000313" key="9">
    <source>
        <dbReference type="Proteomes" id="UP000002630"/>
    </source>
</evidence>
<evidence type="ECO:0000256" key="6">
    <source>
        <dbReference type="SAM" id="Coils"/>
    </source>
</evidence>
<comment type="subcellular location">
    <subcellularLocation>
        <location evidence="2">Cell projection</location>
    </subcellularLocation>
    <subcellularLocation>
        <location evidence="1">Cytoplasm</location>
        <location evidence="1">Cytoskeleton</location>
    </subcellularLocation>
</comment>
<dbReference type="GO" id="GO:0044782">
    <property type="term" value="P:cilium organization"/>
    <property type="evidence" value="ECO:0007669"/>
    <property type="project" value="TreeGrafter"/>
</dbReference>
<feature type="region of interest" description="Disordered" evidence="7">
    <location>
        <begin position="388"/>
        <end position="412"/>
    </location>
</feature>
<evidence type="ECO:0000256" key="3">
    <source>
        <dbReference type="ARBA" id="ARBA00022490"/>
    </source>
</evidence>
<evidence type="ECO:0000256" key="2">
    <source>
        <dbReference type="ARBA" id="ARBA00004316"/>
    </source>
</evidence>
<dbReference type="EMBL" id="FN649729">
    <property type="protein sequence ID" value="CBN78754.1"/>
    <property type="molecule type" value="Genomic_DNA"/>
</dbReference>
<dbReference type="Proteomes" id="UP000002630">
    <property type="component" value="Linkage Group LG04"/>
</dbReference>
<keyword evidence="6" id="KW-0175">Coiled coil</keyword>
<feature type="compositionally biased region" description="Basic residues" evidence="7">
    <location>
        <begin position="391"/>
        <end position="412"/>
    </location>
</feature>
<keyword evidence="3" id="KW-0963">Cytoplasm</keyword>
<dbReference type="GO" id="GO:0005737">
    <property type="term" value="C:cytoplasm"/>
    <property type="evidence" value="ECO:0007669"/>
    <property type="project" value="TreeGrafter"/>
</dbReference>